<evidence type="ECO:0000256" key="4">
    <source>
        <dbReference type="ARBA" id="ARBA00017522"/>
    </source>
</evidence>
<comment type="caution">
    <text evidence="11">The sequence shown here is derived from an EMBL/GenBank/DDBJ whole genome shotgun (WGS) entry which is preliminary data.</text>
</comment>
<dbReference type="PANTHER" id="PTHR36122">
    <property type="entry name" value="NICOTINAMIDE RIBOSIDE TRANSPORTER PNUC"/>
    <property type="match status" value="1"/>
</dbReference>
<evidence type="ECO:0000256" key="10">
    <source>
        <dbReference type="SAM" id="Phobius"/>
    </source>
</evidence>
<name>A0A520MF05_9GAMM</name>
<evidence type="ECO:0000313" key="12">
    <source>
        <dbReference type="Proteomes" id="UP000315889"/>
    </source>
</evidence>
<dbReference type="GO" id="GO:0034257">
    <property type="term" value="F:nicotinamide riboside transmembrane transporter activity"/>
    <property type="evidence" value="ECO:0007669"/>
    <property type="project" value="InterPro"/>
</dbReference>
<accession>A0A520MF05</accession>
<sequence>MSFDWVNLETLAVVLGVGYLVLAMRENSLCWYCAFFSTALYVWIFRDVNLYMESALNVYYMGMAIYGWSQWQRGGVDKTGVKIIRWTLKQHSLGLLGVLTISFISGYLLSVNTSAQLPYLDSFTTWGSVFTTVMVARKVLENWLYWIVINTVSIYLYIDRGLDQTAAMFVLYLVLATIGLYVWKKAYVIQNSSNTR</sequence>
<evidence type="ECO:0000256" key="9">
    <source>
        <dbReference type="ARBA" id="ARBA00023136"/>
    </source>
</evidence>
<keyword evidence="6" id="KW-1003">Cell membrane</keyword>
<proteinExistence type="inferred from homology"/>
<keyword evidence="7 10" id="KW-0812">Transmembrane</keyword>
<comment type="function">
    <text evidence="1">Required for nicotinamide riboside transport across the inner membrane.</text>
</comment>
<evidence type="ECO:0000256" key="5">
    <source>
        <dbReference type="ARBA" id="ARBA00022448"/>
    </source>
</evidence>
<protein>
    <recommendedName>
        <fullName evidence="4">Nicotinamide riboside transporter PnuC</fullName>
    </recommendedName>
</protein>
<dbReference type="GO" id="GO:0005886">
    <property type="term" value="C:plasma membrane"/>
    <property type="evidence" value="ECO:0007669"/>
    <property type="project" value="UniProtKB-SubCell"/>
</dbReference>
<evidence type="ECO:0000313" key="11">
    <source>
        <dbReference type="EMBL" id="RZO19812.1"/>
    </source>
</evidence>
<feature type="transmembrane region" description="Helical" evidence="10">
    <location>
        <begin position="164"/>
        <end position="183"/>
    </location>
</feature>
<comment type="subcellular location">
    <subcellularLocation>
        <location evidence="2">Cell membrane</location>
        <topology evidence="2">Multi-pass membrane protein</topology>
    </subcellularLocation>
</comment>
<evidence type="ECO:0000256" key="2">
    <source>
        <dbReference type="ARBA" id="ARBA00004651"/>
    </source>
</evidence>
<keyword evidence="9 10" id="KW-0472">Membrane</keyword>
<evidence type="ECO:0000256" key="3">
    <source>
        <dbReference type="ARBA" id="ARBA00006669"/>
    </source>
</evidence>
<dbReference type="Proteomes" id="UP000315889">
    <property type="component" value="Unassembled WGS sequence"/>
</dbReference>
<dbReference type="AlphaFoldDB" id="A0A520MF05"/>
<organism evidence="11 12">
    <name type="scientific">SAR92 clade bacterium</name>
    <dbReference type="NCBI Taxonomy" id="2315479"/>
    <lineage>
        <taxon>Bacteria</taxon>
        <taxon>Pseudomonadati</taxon>
        <taxon>Pseudomonadota</taxon>
        <taxon>Gammaproteobacteria</taxon>
        <taxon>Cellvibrionales</taxon>
        <taxon>Porticoccaceae</taxon>
        <taxon>SAR92 clade</taxon>
    </lineage>
</organism>
<dbReference type="InterPro" id="IPR006419">
    <property type="entry name" value="NMN_transpt_PnuC"/>
</dbReference>
<feature type="transmembrane region" description="Helical" evidence="10">
    <location>
        <begin position="92"/>
        <end position="111"/>
    </location>
</feature>
<keyword evidence="5" id="KW-0813">Transport</keyword>
<evidence type="ECO:0000256" key="1">
    <source>
        <dbReference type="ARBA" id="ARBA00002672"/>
    </source>
</evidence>
<reference evidence="11 12" key="1">
    <citation type="submission" date="2019-02" db="EMBL/GenBank/DDBJ databases">
        <title>Prokaryotic population dynamics and viral predation in marine succession experiment using metagenomics: the confinement effect.</title>
        <authorList>
            <person name="Haro-Moreno J.M."/>
            <person name="Rodriguez-Valera F."/>
            <person name="Lopez-Perez M."/>
        </authorList>
    </citation>
    <scope>NUCLEOTIDE SEQUENCE [LARGE SCALE GENOMIC DNA]</scope>
    <source>
        <strain evidence="11">MED-G170</strain>
    </source>
</reference>
<feature type="transmembrane region" description="Helical" evidence="10">
    <location>
        <begin position="6"/>
        <end position="22"/>
    </location>
</feature>
<comment type="similarity">
    <text evidence="3">Belongs to the nicotinamide ribonucleoside (NR) uptake permease (TC 4.B.1) family.</text>
</comment>
<keyword evidence="8 10" id="KW-1133">Transmembrane helix</keyword>
<dbReference type="Pfam" id="PF04973">
    <property type="entry name" value="NMN_transporter"/>
    <property type="match status" value="1"/>
</dbReference>
<feature type="transmembrane region" description="Helical" evidence="10">
    <location>
        <begin position="29"/>
        <end position="45"/>
    </location>
</feature>
<dbReference type="EMBL" id="SHBP01000008">
    <property type="protein sequence ID" value="RZO19812.1"/>
    <property type="molecule type" value="Genomic_DNA"/>
</dbReference>
<feature type="transmembrane region" description="Helical" evidence="10">
    <location>
        <begin position="51"/>
        <end position="71"/>
    </location>
</feature>
<gene>
    <name evidence="11" type="ORF">EVB03_06670</name>
</gene>
<evidence type="ECO:0000256" key="6">
    <source>
        <dbReference type="ARBA" id="ARBA00022475"/>
    </source>
</evidence>
<evidence type="ECO:0000256" key="7">
    <source>
        <dbReference type="ARBA" id="ARBA00022692"/>
    </source>
</evidence>
<dbReference type="NCBIfam" id="TIGR01528">
    <property type="entry name" value="NMN_trans_PnuC"/>
    <property type="match status" value="1"/>
</dbReference>
<evidence type="ECO:0000256" key="8">
    <source>
        <dbReference type="ARBA" id="ARBA00022989"/>
    </source>
</evidence>
<dbReference type="PANTHER" id="PTHR36122:SF2">
    <property type="entry name" value="NICOTINAMIDE RIBOSIDE TRANSPORTER PNUC"/>
    <property type="match status" value="1"/>
</dbReference>